<dbReference type="AlphaFoldDB" id="A0A1I2N7L3"/>
<organism evidence="3 4">
    <name type="scientific">Streptomyces mirabilis</name>
    <dbReference type="NCBI Taxonomy" id="68239"/>
    <lineage>
        <taxon>Bacteria</taxon>
        <taxon>Bacillati</taxon>
        <taxon>Actinomycetota</taxon>
        <taxon>Actinomycetes</taxon>
        <taxon>Kitasatosporales</taxon>
        <taxon>Streptomycetaceae</taxon>
        <taxon>Streptomyces</taxon>
    </lineage>
</organism>
<dbReference type="GO" id="GO:0043531">
    <property type="term" value="F:ADP binding"/>
    <property type="evidence" value="ECO:0007669"/>
    <property type="project" value="InterPro"/>
</dbReference>
<dbReference type="InterPro" id="IPR027417">
    <property type="entry name" value="P-loop_NTPase"/>
</dbReference>
<dbReference type="Proteomes" id="UP000181942">
    <property type="component" value="Unassembled WGS sequence"/>
</dbReference>
<dbReference type="Gene3D" id="1.25.40.10">
    <property type="entry name" value="Tetratricopeptide repeat domain"/>
    <property type="match status" value="2"/>
</dbReference>
<dbReference type="InterPro" id="IPR056681">
    <property type="entry name" value="DUF7779"/>
</dbReference>
<dbReference type="PANTHER" id="PTHR46082:SF6">
    <property type="entry name" value="AAA+ ATPASE DOMAIN-CONTAINING PROTEIN-RELATED"/>
    <property type="match status" value="1"/>
</dbReference>
<dbReference type="Pfam" id="PF00931">
    <property type="entry name" value="NB-ARC"/>
    <property type="match status" value="1"/>
</dbReference>
<dbReference type="InterPro" id="IPR011990">
    <property type="entry name" value="TPR-like_helical_dom_sf"/>
</dbReference>
<evidence type="ECO:0000259" key="2">
    <source>
        <dbReference type="Pfam" id="PF25000"/>
    </source>
</evidence>
<feature type="domain" description="NB-ARC" evidence="1">
    <location>
        <begin position="116"/>
        <end position="252"/>
    </location>
</feature>
<dbReference type="InterPro" id="IPR002182">
    <property type="entry name" value="NB-ARC"/>
</dbReference>
<dbReference type="Pfam" id="PF13424">
    <property type="entry name" value="TPR_12"/>
    <property type="match status" value="1"/>
</dbReference>
<gene>
    <name evidence="3" type="ORF">SAMN02787118_114145</name>
</gene>
<dbReference type="SUPFAM" id="SSF48452">
    <property type="entry name" value="TPR-like"/>
    <property type="match status" value="2"/>
</dbReference>
<proteinExistence type="predicted"/>
<dbReference type="InterPro" id="IPR053137">
    <property type="entry name" value="NLR-like"/>
</dbReference>
<sequence length="812" mass="85954">MTDTGNAKAAFGATAVTGYRGPVPGTGGAPAGSVRVSGTGDANVSEGGLANTGYIHQVNAEQLTMVQQRPLLEPAVWPHQVGVIPSRAQSFQHRAEAERLRAAVEDGGTAVLGQVLTGMGGVGKTQLAADYARTTWEGGHLDVLVWVTASARSPVVTGFAQAGVELCRADPDDPEKAARTFLAWLTPKPGARPCQWLIVLDDVADPDDLRGLWPPASPHGRTLVTTRRRDAALVGEGRRRIEVGLFTGTEALAHLTTTLAAHGRHEPVDQLTALASELGHLPLALSQAAVYLIDFSEDVATYRELLADRTTALADTTPDRLPDEQAVPLAAAWSLSLDRADSLRPVGLARPMLHLAALLDPNGIPQTILTSQPALTHLAQSRTRTGQDFTAERGQISSRDAVRALRALHRLHLIDHDPDAPHQAVRIHQLIQRAARDSLTSTVLDQLSRTVADALLAAWPDVERDTALAQFLRTNSTALVNHAGEDALYRLAAHEVLYRVGRSLGQVGQVSAARDHFAQLADAASRRLGPDHPDTLAARHHLASMQVQAGDAAGAVAAFAELLDDRVRVLGPDHPDTVETRHWLATTRGQAGDPAGAANALHDVLEDLLDAESPDHPDALHVRHLLAYWQGQAGNLEASLAACPELVEDFKRVMGPDHPGTLAVRSDFAGLQGDAGDAAGAVANLAELLDDMVRVVGPDHPYTLTTRANLAGLQGHAGDAAGAVANLAELLDDMVRVLGPDHPSTLHTRGALAKVRGVAGNAAEAAAGFAELLDDQMRVLGGDHPDTLAARAELARWRQMAADQDVDLSTDS</sequence>
<dbReference type="Pfam" id="PF13374">
    <property type="entry name" value="TPR_10"/>
    <property type="match status" value="1"/>
</dbReference>
<protein>
    <submittedName>
        <fullName evidence="3">Tetratricopeptide repeat-containing protein</fullName>
    </submittedName>
</protein>
<accession>A0A1I2N7L3</accession>
<dbReference type="Pfam" id="PF25000">
    <property type="entry name" value="DUF7779"/>
    <property type="match status" value="1"/>
</dbReference>
<dbReference type="RefSeq" id="WP_256258609.1">
    <property type="nucleotide sequence ID" value="NZ_FONR01000014.1"/>
</dbReference>
<evidence type="ECO:0000259" key="1">
    <source>
        <dbReference type="Pfam" id="PF00931"/>
    </source>
</evidence>
<evidence type="ECO:0000313" key="4">
    <source>
        <dbReference type="Proteomes" id="UP000181942"/>
    </source>
</evidence>
<dbReference type="Gene3D" id="3.40.50.300">
    <property type="entry name" value="P-loop containing nucleotide triphosphate hydrolases"/>
    <property type="match status" value="1"/>
</dbReference>
<dbReference type="SUPFAM" id="SSF52540">
    <property type="entry name" value="P-loop containing nucleoside triphosphate hydrolases"/>
    <property type="match status" value="1"/>
</dbReference>
<reference evidence="3 4" key="1">
    <citation type="submission" date="2016-10" db="EMBL/GenBank/DDBJ databases">
        <authorList>
            <person name="de Groot N.N."/>
        </authorList>
    </citation>
    <scope>NUCLEOTIDE SEQUENCE [LARGE SCALE GENOMIC DNA]</scope>
    <source>
        <strain evidence="3 4">OK461</strain>
    </source>
</reference>
<name>A0A1I2N7L3_9ACTN</name>
<evidence type="ECO:0000313" key="3">
    <source>
        <dbReference type="EMBL" id="SFF97727.1"/>
    </source>
</evidence>
<feature type="domain" description="DUF7779" evidence="2">
    <location>
        <begin position="349"/>
        <end position="441"/>
    </location>
</feature>
<dbReference type="PANTHER" id="PTHR46082">
    <property type="entry name" value="ATP/GTP-BINDING PROTEIN-RELATED"/>
    <property type="match status" value="1"/>
</dbReference>
<dbReference type="EMBL" id="FONR01000014">
    <property type="protein sequence ID" value="SFF97727.1"/>
    <property type="molecule type" value="Genomic_DNA"/>
</dbReference>